<protein>
    <recommendedName>
        <fullName evidence="1">Zinc-ribbon domain-containing protein</fullName>
    </recommendedName>
</protein>
<name>I0IBJ4_PHYMF</name>
<dbReference type="HOGENOM" id="CLU_048114_0_0_0"/>
<evidence type="ECO:0000313" key="3">
    <source>
        <dbReference type="Proteomes" id="UP000007881"/>
    </source>
</evidence>
<gene>
    <name evidence="2" type="ordered locus">PSMK_04730</name>
</gene>
<proteinExistence type="predicted"/>
<dbReference type="InterPro" id="IPR031321">
    <property type="entry name" value="UCP012641"/>
</dbReference>
<evidence type="ECO:0000313" key="2">
    <source>
        <dbReference type="EMBL" id="BAM02632.1"/>
    </source>
</evidence>
<dbReference type="InterPro" id="IPR011201">
    <property type="entry name" value="Zinc-ribbon_6_bact"/>
</dbReference>
<dbReference type="RefSeq" id="WP_014435852.1">
    <property type="nucleotide sequence ID" value="NC_017080.1"/>
</dbReference>
<keyword evidence="3" id="KW-1185">Reference proteome</keyword>
<reference evidence="2 3" key="1">
    <citation type="submission" date="2012-02" db="EMBL/GenBank/DDBJ databases">
        <title>Complete genome sequence of Phycisphaera mikurensis NBRC 102666.</title>
        <authorList>
            <person name="Ankai A."/>
            <person name="Hosoyama A."/>
            <person name="Terui Y."/>
            <person name="Sekine M."/>
            <person name="Fukai R."/>
            <person name="Kato Y."/>
            <person name="Nakamura S."/>
            <person name="Yamada-Narita S."/>
            <person name="Kawakoshi A."/>
            <person name="Fukunaga Y."/>
            <person name="Yamazaki S."/>
            <person name="Fujita N."/>
        </authorList>
    </citation>
    <scope>NUCLEOTIDE SEQUENCE [LARGE SCALE GENOMIC DNA]</scope>
    <source>
        <strain evidence="3">NBRC 102666 / KCTC 22515 / FYK2301M01</strain>
    </source>
</reference>
<dbReference type="Proteomes" id="UP000007881">
    <property type="component" value="Chromosome"/>
</dbReference>
<sequence length="372" mass="40964">MDTCVCDNRLFLDNTACGRCGREVGFCPCTRAMTAVEPHRGDADPAARRCLATGRTLFPCSNRSLHRVCNRYVLAPEDGSDAEALCDYCKLNDTIPDLSIPGHLERWADLEAAKRRVLWGFDHQGIPYGGEGSGCSPPLSFRFMADAVPGDEPGQWIPQGPGPDGKPKKPIYTGHASGVITLNLREADSVAREKLRVQMHEPKRTLVGHLRHELGHYVWDLLVKDDEPERARCVGVFGNHEDPTYADAMKAYYADGPAAGWPATHISGYATMHPWEDFAETFGWYTLMMGALYTADAGEVHLPLAAPDTPLDERLGSYLQLSVQLNEQARNFGLPDFVSEAVPEPVREKLAYVDGLLERNRVRPAADAACDA</sequence>
<dbReference type="OrthoDB" id="256753at2"/>
<accession>I0IBJ4</accession>
<dbReference type="EMBL" id="AP012338">
    <property type="protein sequence ID" value="BAM02632.1"/>
    <property type="molecule type" value="Genomic_DNA"/>
</dbReference>
<dbReference type="AlphaFoldDB" id="I0IBJ4"/>
<dbReference type="eggNOG" id="COG4307">
    <property type="taxonomic scope" value="Bacteria"/>
</dbReference>
<dbReference type="KEGG" id="phm:PSMK_04730"/>
<dbReference type="Pfam" id="PF10005">
    <property type="entry name" value="Zn_ribbon_DZR_6"/>
    <property type="match status" value="1"/>
</dbReference>
<dbReference type="Pfam" id="PF15887">
    <property type="entry name" value="Peptidase_Mx"/>
    <property type="match status" value="1"/>
</dbReference>
<evidence type="ECO:0000259" key="1">
    <source>
        <dbReference type="Pfam" id="PF10005"/>
    </source>
</evidence>
<organism evidence="2 3">
    <name type="scientific">Phycisphaera mikurensis (strain NBRC 102666 / KCTC 22515 / FYK2301M01)</name>
    <dbReference type="NCBI Taxonomy" id="1142394"/>
    <lineage>
        <taxon>Bacteria</taxon>
        <taxon>Pseudomonadati</taxon>
        <taxon>Planctomycetota</taxon>
        <taxon>Phycisphaerae</taxon>
        <taxon>Phycisphaerales</taxon>
        <taxon>Phycisphaeraceae</taxon>
        <taxon>Phycisphaera</taxon>
    </lineage>
</organism>
<dbReference type="STRING" id="1142394.PSMK_04730"/>
<feature type="domain" description="Zinc-ribbon" evidence="1">
    <location>
        <begin position="4"/>
        <end position="99"/>
    </location>
</feature>